<dbReference type="InterPro" id="IPR016040">
    <property type="entry name" value="NAD(P)-bd_dom"/>
</dbReference>
<dbReference type="CDD" id="cd05246">
    <property type="entry name" value="dTDP_GD_SDR_e"/>
    <property type="match status" value="1"/>
</dbReference>
<keyword evidence="11" id="KW-1185">Reference proteome</keyword>
<dbReference type="PANTHER" id="PTHR43000">
    <property type="entry name" value="DTDP-D-GLUCOSE 4,6-DEHYDRATASE-RELATED"/>
    <property type="match status" value="1"/>
</dbReference>
<evidence type="ECO:0000256" key="2">
    <source>
        <dbReference type="ARBA" id="ARBA00001911"/>
    </source>
</evidence>
<dbReference type="Pfam" id="PF16363">
    <property type="entry name" value="GDP_Man_Dehyd"/>
    <property type="match status" value="1"/>
</dbReference>
<evidence type="ECO:0000256" key="3">
    <source>
        <dbReference type="ARBA" id="ARBA00008178"/>
    </source>
</evidence>
<feature type="domain" description="NAD(P)-binding" evidence="9">
    <location>
        <begin position="5"/>
        <end position="307"/>
    </location>
</feature>
<protein>
    <recommendedName>
        <fullName evidence="5 8">dTDP-glucose 4,6-dehydratase</fullName>
        <ecNumber evidence="4 8">4.2.1.46</ecNumber>
    </recommendedName>
</protein>
<dbReference type="Gene3D" id="3.90.25.10">
    <property type="entry name" value="UDP-galactose 4-epimerase, domain 1"/>
    <property type="match status" value="1"/>
</dbReference>
<comment type="caution">
    <text evidence="10">The sequence shown here is derived from an EMBL/GenBank/DDBJ whole genome shotgun (WGS) entry which is preliminary data.</text>
</comment>
<evidence type="ECO:0000256" key="5">
    <source>
        <dbReference type="ARBA" id="ARBA00016977"/>
    </source>
</evidence>
<dbReference type="RefSeq" id="WP_377938431.1">
    <property type="nucleotide sequence ID" value="NZ_JBHTHQ010000013.1"/>
</dbReference>
<comment type="similarity">
    <text evidence="3 8">Belongs to the NAD(P)-dependent epimerase/dehydratase family. dTDP-glucose dehydratase subfamily.</text>
</comment>
<evidence type="ECO:0000313" key="11">
    <source>
        <dbReference type="Proteomes" id="UP001597036"/>
    </source>
</evidence>
<dbReference type="GO" id="GO:0008460">
    <property type="term" value="F:dTDP-glucose 4,6-dehydratase activity"/>
    <property type="evidence" value="ECO:0007669"/>
    <property type="project" value="UniProtKB-EC"/>
</dbReference>
<reference evidence="11" key="1">
    <citation type="journal article" date="2019" name="Int. J. Syst. Evol. Microbiol.">
        <title>The Global Catalogue of Microorganisms (GCM) 10K type strain sequencing project: providing services to taxonomists for standard genome sequencing and annotation.</title>
        <authorList>
            <consortium name="The Broad Institute Genomics Platform"/>
            <consortium name="The Broad Institute Genome Sequencing Center for Infectious Disease"/>
            <person name="Wu L."/>
            <person name="Ma J."/>
        </authorList>
    </citation>
    <scope>NUCLEOTIDE SEQUENCE [LARGE SCALE GENOMIC DNA]</scope>
    <source>
        <strain evidence="11">CCM 8604</strain>
    </source>
</reference>
<evidence type="ECO:0000256" key="4">
    <source>
        <dbReference type="ARBA" id="ARBA00011990"/>
    </source>
</evidence>
<accession>A0ABW2Y9F6</accession>
<dbReference type="SUPFAM" id="SSF51735">
    <property type="entry name" value="NAD(P)-binding Rossmann-fold domains"/>
    <property type="match status" value="1"/>
</dbReference>
<dbReference type="EMBL" id="JBHTHQ010000013">
    <property type="protein sequence ID" value="MFD0704717.1"/>
    <property type="molecule type" value="Genomic_DNA"/>
</dbReference>
<dbReference type="NCBIfam" id="TIGR01181">
    <property type="entry name" value="dTDP_gluc_dehyt"/>
    <property type="match status" value="1"/>
</dbReference>
<evidence type="ECO:0000259" key="9">
    <source>
        <dbReference type="Pfam" id="PF16363"/>
    </source>
</evidence>
<name>A0ABW2Y9F6_9BIFI</name>
<evidence type="ECO:0000256" key="7">
    <source>
        <dbReference type="ARBA" id="ARBA00023239"/>
    </source>
</evidence>
<dbReference type="Proteomes" id="UP001597036">
    <property type="component" value="Unassembled WGS sequence"/>
</dbReference>
<dbReference type="Gene3D" id="3.40.50.720">
    <property type="entry name" value="NAD(P)-binding Rossmann-like Domain"/>
    <property type="match status" value="1"/>
</dbReference>
<dbReference type="InterPro" id="IPR036291">
    <property type="entry name" value="NAD(P)-bd_dom_sf"/>
</dbReference>
<evidence type="ECO:0000256" key="6">
    <source>
        <dbReference type="ARBA" id="ARBA00023027"/>
    </source>
</evidence>
<evidence type="ECO:0000313" key="10">
    <source>
        <dbReference type="EMBL" id="MFD0704717.1"/>
    </source>
</evidence>
<keyword evidence="7 8" id="KW-0456">Lyase</keyword>
<sequence>MHTLLVTGGAGFIGSNFVRYVSAHAPHIRMIVLDALTYAGNIANLDGVKNVEFVHGSITDEKLVDSLMSRVDTVVHFAAESHNDRAITQPRIFFETNVMGTLILLQAAVKYDVRFHHISTDEVFGDTALDSTEKFTESSSYKPSSPYAASKAASDHMVRAWVRTYGLRATISNCSNNYGPFQHIEKFIPRAITNALCGLPIKLYGDGLAVRDWIHVEDQCSAIWEILQNGHIGQTYLVGANCTINNAHVVNMLEEILPQYCGEQKITVEHVRDRLGADRRYALDPHKIVEELGWKAKHTDFRKGLSQTVEWYANHQDWWEAYKPDVERSYANLGQ</sequence>
<keyword evidence="6" id="KW-0520">NAD</keyword>
<gene>
    <name evidence="10" type="primary">rfbB</name>
    <name evidence="10" type="ORF">ACFQY8_02995</name>
</gene>
<comment type="cofactor">
    <cofactor evidence="2 8">
        <name>NAD(+)</name>
        <dbReference type="ChEBI" id="CHEBI:57540"/>
    </cofactor>
</comment>
<organism evidence="10 11">
    <name type="scientific">Alloscardovia venturai</name>
    <dbReference type="NCBI Taxonomy" id="1769421"/>
    <lineage>
        <taxon>Bacteria</taxon>
        <taxon>Bacillati</taxon>
        <taxon>Actinomycetota</taxon>
        <taxon>Actinomycetes</taxon>
        <taxon>Bifidobacteriales</taxon>
        <taxon>Bifidobacteriaceae</taxon>
        <taxon>Alloscardovia</taxon>
    </lineage>
</organism>
<evidence type="ECO:0000256" key="8">
    <source>
        <dbReference type="RuleBase" id="RU004473"/>
    </source>
</evidence>
<proteinExistence type="inferred from homology"/>
<comment type="catalytic activity">
    <reaction evidence="1 8">
        <text>dTDP-alpha-D-glucose = dTDP-4-dehydro-6-deoxy-alpha-D-glucose + H2O</text>
        <dbReference type="Rhea" id="RHEA:17221"/>
        <dbReference type="ChEBI" id="CHEBI:15377"/>
        <dbReference type="ChEBI" id="CHEBI:57477"/>
        <dbReference type="ChEBI" id="CHEBI:57649"/>
        <dbReference type="EC" id="4.2.1.46"/>
    </reaction>
</comment>
<dbReference type="InterPro" id="IPR005888">
    <property type="entry name" value="dTDP_Gluc_deHydtase"/>
</dbReference>
<evidence type="ECO:0000256" key="1">
    <source>
        <dbReference type="ARBA" id="ARBA00001539"/>
    </source>
</evidence>
<dbReference type="EC" id="4.2.1.46" evidence="4 8"/>